<evidence type="ECO:0000313" key="1">
    <source>
        <dbReference type="EMBL" id="VEF78056.1"/>
    </source>
</evidence>
<organism evidence="1 2">
    <name type="scientific">Pseudomonas chlororaphis</name>
    <dbReference type="NCBI Taxonomy" id="587753"/>
    <lineage>
        <taxon>Bacteria</taxon>
        <taxon>Pseudomonadati</taxon>
        <taxon>Pseudomonadota</taxon>
        <taxon>Gammaproteobacteria</taxon>
        <taxon>Pseudomonadales</taxon>
        <taxon>Pseudomonadaceae</taxon>
        <taxon>Pseudomonas</taxon>
    </lineage>
</organism>
<dbReference type="EMBL" id="LR134334">
    <property type="protein sequence ID" value="VEF78056.1"/>
    <property type="molecule type" value="Genomic_DNA"/>
</dbReference>
<gene>
    <name evidence="1" type="ORF">NCTC7357_06464</name>
</gene>
<dbReference type="Proteomes" id="UP000277437">
    <property type="component" value="Chromosome"/>
</dbReference>
<proteinExistence type="predicted"/>
<dbReference type="InterPro" id="IPR049810">
    <property type="entry name" value="S6_alt_immun-like"/>
</dbReference>
<protein>
    <submittedName>
        <fullName evidence="1">Uncharacterized protein</fullName>
    </submittedName>
</protein>
<accession>A0AAX3G6B6</accession>
<dbReference type="NCBIfam" id="NF040643">
    <property type="entry name" value="S6_alt_immun"/>
    <property type="match status" value="1"/>
</dbReference>
<dbReference type="RefSeq" id="WP_124304863.1">
    <property type="nucleotide sequence ID" value="NZ_CP118137.1"/>
</dbReference>
<reference evidence="1 2" key="1">
    <citation type="submission" date="2018-12" db="EMBL/GenBank/DDBJ databases">
        <authorList>
            <consortium name="Pathogen Informatics"/>
        </authorList>
    </citation>
    <scope>NUCLEOTIDE SEQUENCE [LARGE SCALE GENOMIC DNA]</scope>
    <source>
        <strain evidence="1 2">NCTC7357</strain>
    </source>
</reference>
<dbReference type="AlphaFoldDB" id="A0AAX3G6B6"/>
<name>A0AAX3G6B6_9PSED</name>
<sequence length="86" mass="9503">MYLCITGFLPDEANDDSLQYELDVSPEFEQAVMEILGWQSLAAEADGELPLTKEQVRQIATAIKEALPDDLDMFIGVRTAASPLSR</sequence>
<evidence type="ECO:0000313" key="2">
    <source>
        <dbReference type="Proteomes" id="UP000277437"/>
    </source>
</evidence>